<dbReference type="InterPro" id="IPR006139">
    <property type="entry name" value="D-isomer_2_OHA_DH_cat_dom"/>
</dbReference>
<dbReference type="AlphaFoldDB" id="T0Y724"/>
<evidence type="ECO:0000259" key="4">
    <source>
        <dbReference type="Pfam" id="PF00389"/>
    </source>
</evidence>
<sequence length="154" mass="15955">MTDLPTVVVADPIDAAAVERLRQGPCRVVDATAGPEALAAALPEAWGLIVRSRTKVTADLIARAPKLAIVARAGVGVDNVDLAAARSRALTVVNAPAAATQSVVELSVAIYLLLVRGLPGAIDSTRAGRWDRSTHGRELAGKTIGFVGYGRIAR</sequence>
<evidence type="ECO:0000256" key="1">
    <source>
        <dbReference type="ARBA" id="ARBA00005854"/>
    </source>
</evidence>
<keyword evidence="3" id="KW-0520">NAD</keyword>
<keyword evidence="2" id="KW-0560">Oxidoreductase</keyword>
<dbReference type="InterPro" id="IPR006140">
    <property type="entry name" value="D-isomer_DH_NAD-bd"/>
</dbReference>
<evidence type="ECO:0000256" key="2">
    <source>
        <dbReference type="ARBA" id="ARBA00023002"/>
    </source>
</evidence>
<reference evidence="6" key="1">
    <citation type="submission" date="2013-08" db="EMBL/GenBank/DDBJ databases">
        <authorList>
            <person name="Mendez C."/>
            <person name="Richter M."/>
            <person name="Ferrer M."/>
            <person name="Sanchez J."/>
        </authorList>
    </citation>
    <scope>NUCLEOTIDE SEQUENCE</scope>
</reference>
<feature type="domain" description="D-isomer specific 2-hydroxyacid dehydrogenase NAD-binding" evidence="5">
    <location>
        <begin position="109"/>
        <end position="154"/>
    </location>
</feature>
<dbReference type="GO" id="GO:0016616">
    <property type="term" value="F:oxidoreductase activity, acting on the CH-OH group of donors, NAD or NADP as acceptor"/>
    <property type="evidence" value="ECO:0007669"/>
    <property type="project" value="InterPro"/>
</dbReference>
<dbReference type="PANTHER" id="PTHR42789">
    <property type="entry name" value="D-ISOMER SPECIFIC 2-HYDROXYACID DEHYDROGENASE FAMILY PROTEIN (AFU_ORTHOLOGUE AFUA_6G10090)"/>
    <property type="match status" value="1"/>
</dbReference>
<proteinExistence type="inferred from homology"/>
<dbReference type="Gene3D" id="3.40.50.720">
    <property type="entry name" value="NAD(P)-binding Rossmann-like Domain"/>
    <property type="match status" value="2"/>
</dbReference>
<dbReference type="EMBL" id="AUZZ01010681">
    <property type="protein sequence ID" value="EQD28948.1"/>
    <property type="molecule type" value="Genomic_DNA"/>
</dbReference>
<dbReference type="GO" id="GO:0051287">
    <property type="term" value="F:NAD binding"/>
    <property type="evidence" value="ECO:0007669"/>
    <property type="project" value="InterPro"/>
</dbReference>
<evidence type="ECO:0000256" key="3">
    <source>
        <dbReference type="ARBA" id="ARBA00023027"/>
    </source>
</evidence>
<accession>T0Y724</accession>
<dbReference type="SUPFAM" id="SSF52283">
    <property type="entry name" value="Formate/glycerate dehydrogenase catalytic domain-like"/>
    <property type="match status" value="1"/>
</dbReference>
<feature type="domain" description="D-isomer specific 2-hydroxyacid dehydrogenase catalytic" evidence="4">
    <location>
        <begin position="7"/>
        <end position="107"/>
    </location>
</feature>
<dbReference type="Pfam" id="PF00389">
    <property type="entry name" value="2-Hacid_dh"/>
    <property type="match status" value="1"/>
</dbReference>
<comment type="similarity">
    <text evidence="1">Belongs to the D-isomer specific 2-hydroxyacid dehydrogenase family.</text>
</comment>
<name>T0Y724_9ZZZZ</name>
<organism evidence="6">
    <name type="scientific">mine drainage metagenome</name>
    <dbReference type="NCBI Taxonomy" id="410659"/>
    <lineage>
        <taxon>unclassified sequences</taxon>
        <taxon>metagenomes</taxon>
        <taxon>ecological metagenomes</taxon>
    </lineage>
</organism>
<evidence type="ECO:0000313" key="6">
    <source>
        <dbReference type="EMBL" id="EQD28948.1"/>
    </source>
</evidence>
<reference evidence="6" key="2">
    <citation type="journal article" date="2014" name="ISME J.">
        <title>Microbial stratification in low pH oxic and suboxic macroscopic growths along an acid mine drainage.</title>
        <authorList>
            <person name="Mendez-Garcia C."/>
            <person name="Mesa V."/>
            <person name="Sprenger R.R."/>
            <person name="Richter M."/>
            <person name="Diez M.S."/>
            <person name="Solano J."/>
            <person name="Bargiela R."/>
            <person name="Golyshina O.V."/>
            <person name="Manteca A."/>
            <person name="Ramos J.L."/>
            <person name="Gallego J.R."/>
            <person name="Llorente I."/>
            <person name="Martins Dos Santos V.A."/>
            <person name="Jensen O.N."/>
            <person name="Pelaez A.I."/>
            <person name="Sanchez J."/>
            <person name="Ferrer M."/>
        </authorList>
    </citation>
    <scope>NUCLEOTIDE SEQUENCE</scope>
</reference>
<feature type="non-terminal residue" evidence="6">
    <location>
        <position position="154"/>
    </location>
</feature>
<dbReference type="Pfam" id="PF02826">
    <property type="entry name" value="2-Hacid_dh_C"/>
    <property type="match status" value="1"/>
</dbReference>
<evidence type="ECO:0000259" key="5">
    <source>
        <dbReference type="Pfam" id="PF02826"/>
    </source>
</evidence>
<protein>
    <submittedName>
        <fullName evidence="6">D-isomer specific 2-hydroxyacid dehydrogenase NAD-binding protein</fullName>
    </submittedName>
</protein>
<comment type="caution">
    <text evidence="6">The sequence shown here is derived from an EMBL/GenBank/DDBJ whole genome shotgun (WGS) entry which is preliminary data.</text>
</comment>
<dbReference type="PANTHER" id="PTHR42789:SF1">
    <property type="entry name" value="D-ISOMER SPECIFIC 2-HYDROXYACID DEHYDROGENASE FAMILY PROTEIN (AFU_ORTHOLOGUE AFUA_6G10090)"/>
    <property type="match status" value="1"/>
</dbReference>
<dbReference type="InterPro" id="IPR050857">
    <property type="entry name" value="D-2-hydroxyacid_DH"/>
</dbReference>
<gene>
    <name evidence="6" type="ORF">B2A_14698</name>
</gene>